<evidence type="ECO:0000313" key="3">
    <source>
        <dbReference type="Proteomes" id="UP000887013"/>
    </source>
</evidence>
<dbReference type="Proteomes" id="UP000887013">
    <property type="component" value="Unassembled WGS sequence"/>
</dbReference>
<name>A0A8X6TQ95_NEPPI</name>
<proteinExistence type="predicted"/>
<sequence length="150" mass="16590">MLRSSKNAAPHKSRQATSGSAQNTARQRIASSAYARAAAPPLAPQNALKRKTAARLAVFFCHSARPLLRRAIAPRRSGKTYAYGKNAFRFSATCASPLLRQLRSKDFAKTRKENSSLRHSVGCWQTLARGRKTKKSTLVQLHTAAYIEKH</sequence>
<organism evidence="2 3">
    <name type="scientific">Nephila pilipes</name>
    <name type="common">Giant wood spider</name>
    <name type="synonym">Nephila maculata</name>
    <dbReference type="NCBI Taxonomy" id="299642"/>
    <lineage>
        <taxon>Eukaryota</taxon>
        <taxon>Metazoa</taxon>
        <taxon>Ecdysozoa</taxon>
        <taxon>Arthropoda</taxon>
        <taxon>Chelicerata</taxon>
        <taxon>Arachnida</taxon>
        <taxon>Araneae</taxon>
        <taxon>Araneomorphae</taxon>
        <taxon>Entelegynae</taxon>
        <taxon>Araneoidea</taxon>
        <taxon>Nephilidae</taxon>
        <taxon>Nephila</taxon>
    </lineage>
</organism>
<gene>
    <name evidence="2" type="ORF">NPIL_560511</name>
</gene>
<feature type="region of interest" description="Disordered" evidence="1">
    <location>
        <begin position="1"/>
        <end position="32"/>
    </location>
</feature>
<dbReference type="EMBL" id="BMAW01109697">
    <property type="protein sequence ID" value="GFT39610.1"/>
    <property type="molecule type" value="Genomic_DNA"/>
</dbReference>
<comment type="caution">
    <text evidence="2">The sequence shown here is derived from an EMBL/GenBank/DDBJ whole genome shotgun (WGS) entry which is preliminary data.</text>
</comment>
<evidence type="ECO:0000256" key="1">
    <source>
        <dbReference type="SAM" id="MobiDB-lite"/>
    </source>
</evidence>
<keyword evidence="3" id="KW-1185">Reference proteome</keyword>
<feature type="compositionally biased region" description="Polar residues" evidence="1">
    <location>
        <begin position="15"/>
        <end position="24"/>
    </location>
</feature>
<accession>A0A8X6TQ95</accession>
<protein>
    <submittedName>
        <fullName evidence="2">Uncharacterized protein</fullName>
    </submittedName>
</protein>
<reference evidence="2" key="1">
    <citation type="submission" date="2020-08" db="EMBL/GenBank/DDBJ databases">
        <title>Multicomponent nature underlies the extraordinary mechanical properties of spider dragline silk.</title>
        <authorList>
            <person name="Kono N."/>
            <person name="Nakamura H."/>
            <person name="Mori M."/>
            <person name="Yoshida Y."/>
            <person name="Ohtoshi R."/>
            <person name="Malay A.D."/>
            <person name="Moran D.A.P."/>
            <person name="Tomita M."/>
            <person name="Numata K."/>
            <person name="Arakawa K."/>
        </authorList>
    </citation>
    <scope>NUCLEOTIDE SEQUENCE</scope>
</reference>
<evidence type="ECO:0000313" key="2">
    <source>
        <dbReference type="EMBL" id="GFT39610.1"/>
    </source>
</evidence>
<dbReference type="AlphaFoldDB" id="A0A8X6TQ95"/>